<evidence type="ECO:0000313" key="3">
    <source>
        <dbReference type="Proteomes" id="UP000544054"/>
    </source>
</evidence>
<keyword evidence="3" id="KW-1185">Reference proteome</keyword>
<dbReference type="Pfam" id="PF01797">
    <property type="entry name" value="Y1_Tnp"/>
    <property type="match status" value="1"/>
</dbReference>
<dbReference type="InterPro" id="IPR036515">
    <property type="entry name" value="Transposase_17_sf"/>
</dbReference>
<protein>
    <submittedName>
        <fullName evidence="2">IS200/IS605 family transposase</fullName>
    </submittedName>
</protein>
<proteinExistence type="predicted"/>
<dbReference type="GO" id="GO:0004803">
    <property type="term" value="F:transposase activity"/>
    <property type="evidence" value="ECO:0007669"/>
    <property type="project" value="InterPro"/>
</dbReference>
<dbReference type="AlphaFoldDB" id="A0A7Y0FSK8"/>
<dbReference type="PANTHER" id="PTHR33360">
    <property type="entry name" value="TRANSPOSASE FOR INSERTION SEQUENCE ELEMENT IS200"/>
    <property type="match status" value="1"/>
</dbReference>
<dbReference type="SMART" id="SM01321">
    <property type="entry name" value="Y1_Tnp"/>
    <property type="match status" value="1"/>
</dbReference>
<dbReference type="RefSeq" id="WP_169235275.1">
    <property type="nucleotide sequence ID" value="NZ_JABBGI010000016.1"/>
</dbReference>
<evidence type="ECO:0000313" key="2">
    <source>
        <dbReference type="EMBL" id="NML70756.1"/>
    </source>
</evidence>
<dbReference type="GO" id="GO:0006313">
    <property type="term" value="P:DNA transposition"/>
    <property type="evidence" value="ECO:0007669"/>
    <property type="project" value="InterPro"/>
</dbReference>
<evidence type="ECO:0000259" key="1">
    <source>
        <dbReference type="SMART" id="SM01321"/>
    </source>
</evidence>
<organism evidence="2 3">
    <name type="scientific">Chryseobacterium antibioticum</name>
    <dbReference type="NCBI Taxonomy" id="2728847"/>
    <lineage>
        <taxon>Bacteria</taxon>
        <taxon>Pseudomonadati</taxon>
        <taxon>Bacteroidota</taxon>
        <taxon>Flavobacteriia</taxon>
        <taxon>Flavobacteriales</taxon>
        <taxon>Weeksellaceae</taxon>
        <taxon>Chryseobacterium group</taxon>
        <taxon>Chryseobacterium</taxon>
    </lineage>
</organism>
<accession>A0A7Y0FSK8</accession>
<dbReference type="GO" id="GO:0003677">
    <property type="term" value="F:DNA binding"/>
    <property type="evidence" value="ECO:0007669"/>
    <property type="project" value="InterPro"/>
</dbReference>
<gene>
    <name evidence="2" type="primary">tnpA</name>
    <name evidence="2" type="ORF">HHL23_13265</name>
</gene>
<dbReference type="Gene3D" id="3.30.70.1290">
    <property type="entry name" value="Transposase IS200-like"/>
    <property type="match status" value="1"/>
</dbReference>
<dbReference type="InterPro" id="IPR002686">
    <property type="entry name" value="Transposase_17"/>
</dbReference>
<sequence length="151" mass="17564">MDDDHIKKSHNKTLLLYHIVFPVKYRNSVITEEVGNGLKNICLDISARYEINFLEIGYEENHVHFLIQGVPMLSISEICMKVKSTTAKEIFRRFPEVKSKLWGGNFWTSGYYANTVGQYGNKDVIKKYIENQGKEIKYQKVYSGQLTLFDD</sequence>
<dbReference type="NCBIfam" id="NF033573">
    <property type="entry name" value="transpos_IS200"/>
    <property type="match status" value="1"/>
</dbReference>
<reference evidence="2 3" key="1">
    <citation type="submission" date="2020-04" db="EMBL/GenBank/DDBJ databases">
        <title>Chryseobacterium sp. RP-3-3 sp. nov., isolated from Jeju soil.</title>
        <authorList>
            <person name="Dahal R.H."/>
        </authorList>
    </citation>
    <scope>NUCLEOTIDE SEQUENCE [LARGE SCALE GENOMIC DNA]</scope>
    <source>
        <strain evidence="2 3">RP-3-3</strain>
    </source>
</reference>
<dbReference type="PANTHER" id="PTHR33360:SF4">
    <property type="entry name" value="TRANSPOSASE IS200-LIKE PROTEIN"/>
    <property type="match status" value="1"/>
</dbReference>
<dbReference type="SUPFAM" id="SSF143422">
    <property type="entry name" value="Transposase IS200-like"/>
    <property type="match status" value="1"/>
</dbReference>
<dbReference type="Proteomes" id="UP000544054">
    <property type="component" value="Unassembled WGS sequence"/>
</dbReference>
<comment type="caution">
    <text evidence="2">The sequence shown here is derived from an EMBL/GenBank/DDBJ whole genome shotgun (WGS) entry which is preliminary data.</text>
</comment>
<feature type="domain" description="Transposase IS200-like" evidence="1">
    <location>
        <begin position="12"/>
        <end position="132"/>
    </location>
</feature>
<dbReference type="EMBL" id="JABBGI010000016">
    <property type="protein sequence ID" value="NML70756.1"/>
    <property type="molecule type" value="Genomic_DNA"/>
</dbReference>
<name>A0A7Y0FSK8_9FLAO</name>